<dbReference type="Pfam" id="PF08279">
    <property type="entry name" value="HTH_11"/>
    <property type="match status" value="1"/>
</dbReference>
<dbReference type="PIRSF" id="PIRSF016838">
    <property type="entry name" value="PafC"/>
    <property type="match status" value="1"/>
</dbReference>
<keyword evidence="1" id="KW-0805">Transcription regulation</keyword>
<comment type="caution">
    <text evidence="4">The sequence shown here is derived from an EMBL/GenBank/DDBJ whole genome shotgun (WGS) entry which is preliminary data.</text>
</comment>
<dbReference type="RefSeq" id="WP_213483576.1">
    <property type="nucleotide sequence ID" value="NZ_CAJRAY010000018.1"/>
</dbReference>
<name>A0ABM8V166_THEXY</name>
<dbReference type="InterPro" id="IPR013196">
    <property type="entry name" value="HTH_11"/>
</dbReference>
<proteinExistence type="predicted"/>
<feature type="domain" description="HTH deoR-type" evidence="3">
    <location>
        <begin position="2"/>
        <end position="57"/>
    </location>
</feature>
<dbReference type="InterPro" id="IPR036390">
    <property type="entry name" value="WH_DNA-bd_sf"/>
</dbReference>
<dbReference type="Proteomes" id="UP000681526">
    <property type="component" value="Unassembled WGS sequence"/>
</dbReference>
<keyword evidence="5" id="KW-1185">Reference proteome</keyword>
<sequence length="327" mass="36201">MRADRLLQIMLLLQNNGKMTTRELAEALEVSDRTILRDMDALSAAGIPVISERGKTGGWKLIDRFRSSISGLTLDELKSLFILPSGELLEQLGIRPGGPEIRRKLAASMPLAVRNSAQQYLEKIYIDTGTWKPSGGGHTETLRQAMAALWEDRQLRIRYQKAGGETTDRVLCPLGLVAKGSAWYLVAMHADDEYRSYRVSRIVRADILPETFVRPTHFDLAAWWKASKEQFAAGLPRLEVRVLADPSIVGRMTFTERFVEIGEIGGAEEGGRVTAVLFFQTEEEAVRYVLGFGGKMRIISPESLIPLVVQEAKAAIAQHAAVPPSGQ</sequence>
<evidence type="ECO:0000256" key="1">
    <source>
        <dbReference type="ARBA" id="ARBA00023015"/>
    </source>
</evidence>
<dbReference type="Gene3D" id="1.10.10.10">
    <property type="entry name" value="Winged helix-like DNA-binding domain superfamily/Winged helix DNA-binding domain"/>
    <property type="match status" value="1"/>
</dbReference>
<dbReference type="InterPro" id="IPR001034">
    <property type="entry name" value="DeoR_HTH"/>
</dbReference>
<keyword evidence="2" id="KW-0804">Transcription</keyword>
<dbReference type="InterPro" id="IPR026881">
    <property type="entry name" value="WYL_dom"/>
</dbReference>
<protein>
    <submittedName>
        <fullName evidence="4">Helix-turn-helix type 11 domain protein, Transcriptional regulator</fullName>
    </submittedName>
</protein>
<dbReference type="PROSITE" id="PS51000">
    <property type="entry name" value="HTH_DEOR_2"/>
    <property type="match status" value="1"/>
</dbReference>
<dbReference type="InterPro" id="IPR028349">
    <property type="entry name" value="PafC-like"/>
</dbReference>
<dbReference type="PROSITE" id="PS52050">
    <property type="entry name" value="WYL"/>
    <property type="match status" value="1"/>
</dbReference>
<dbReference type="PANTHER" id="PTHR34580">
    <property type="match status" value="1"/>
</dbReference>
<dbReference type="InterPro" id="IPR051534">
    <property type="entry name" value="CBASS_pafABC_assoc_protein"/>
</dbReference>
<gene>
    <name evidence="4" type="primary">txxe 313</name>
    <name evidence="4" type="ORF">TXXE_04095</name>
</gene>
<evidence type="ECO:0000313" key="5">
    <source>
        <dbReference type="Proteomes" id="UP000681526"/>
    </source>
</evidence>
<accession>A0ABM8V166</accession>
<evidence type="ECO:0000313" key="4">
    <source>
        <dbReference type="EMBL" id="CAG5080253.1"/>
    </source>
</evidence>
<dbReference type="InterPro" id="IPR036388">
    <property type="entry name" value="WH-like_DNA-bd_sf"/>
</dbReference>
<reference evidence="4 5" key="1">
    <citation type="submission" date="2021-04" db="EMBL/GenBank/DDBJ databases">
        <authorList>
            <person name="Rakotoarivonina H."/>
        </authorList>
    </citation>
    <scope>NUCLEOTIDE SEQUENCE [LARGE SCALE GENOMIC DNA]</scope>
    <source>
        <strain evidence="4 5">XE</strain>
    </source>
</reference>
<dbReference type="SUPFAM" id="SSF46785">
    <property type="entry name" value="Winged helix' DNA-binding domain"/>
    <property type="match status" value="1"/>
</dbReference>
<dbReference type="SMART" id="SM00420">
    <property type="entry name" value="HTH_DEOR"/>
    <property type="match status" value="1"/>
</dbReference>
<dbReference type="Pfam" id="PF13280">
    <property type="entry name" value="WYL"/>
    <property type="match status" value="1"/>
</dbReference>
<dbReference type="EMBL" id="CAJRAY010000018">
    <property type="protein sequence ID" value="CAG5080253.1"/>
    <property type="molecule type" value="Genomic_DNA"/>
</dbReference>
<evidence type="ECO:0000259" key="3">
    <source>
        <dbReference type="PROSITE" id="PS51000"/>
    </source>
</evidence>
<organism evidence="4 5">
    <name type="scientific">Thermobacillus xylanilyticus</name>
    <dbReference type="NCBI Taxonomy" id="76633"/>
    <lineage>
        <taxon>Bacteria</taxon>
        <taxon>Bacillati</taxon>
        <taxon>Bacillota</taxon>
        <taxon>Bacilli</taxon>
        <taxon>Bacillales</taxon>
        <taxon>Paenibacillaceae</taxon>
        <taxon>Thermobacillus</taxon>
    </lineage>
</organism>
<dbReference type="PANTHER" id="PTHR34580:SF1">
    <property type="entry name" value="PROTEIN PAFC"/>
    <property type="match status" value="1"/>
</dbReference>
<dbReference type="Pfam" id="PF25583">
    <property type="entry name" value="WCX"/>
    <property type="match status" value="1"/>
</dbReference>
<dbReference type="InterPro" id="IPR057727">
    <property type="entry name" value="WCX_dom"/>
</dbReference>
<evidence type="ECO:0000256" key="2">
    <source>
        <dbReference type="ARBA" id="ARBA00023163"/>
    </source>
</evidence>